<feature type="region of interest" description="Disordered" evidence="3">
    <location>
        <begin position="380"/>
        <end position="408"/>
    </location>
</feature>
<gene>
    <name evidence="5" type="primary">Emid1</name>
    <name evidence="5" type="ORF">NYCBRA_R03897</name>
</gene>
<dbReference type="PANTHER" id="PTHR24023:SF1034">
    <property type="entry name" value="COLLAGEN ALPHA-1(XVIII) CHAIN"/>
    <property type="match status" value="1"/>
</dbReference>
<feature type="domain" description="EMI" evidence="4">
    <location>
        <begin position="27"/>
        <end position="101"/>
    </location>
</feature>
<dbReference type="GO" id="GO:0030020">
    <property type="term" value="F:extracellular matrix structural constituent conferring tensile strength"/>
    <property type="evidence" value="ECO:0007669"/>
    <property type="project" value="TreeGrafter"/>
</dbReference>
<dbReference type="Pfam" id="PF01391">
    <property type="entry name" value="Collagen"/>
    <property type="match status" value="2"/>
</dbReference>
<dbReference type="InterPro" id="IPR050149">
    <property type="entry name" value="Collagen_superfamily"/>
</dbReference>
<dbReference type="AlphaFoldDB" id="A0A7K8TEX6"/>
<evidence type="ECO:0000256" key="1">
    <source>
        <dbReference type="ARBA" id="ARBA00022729"/>
    </source>
</evidence>
<feature type="compositionally biased region" description="Pro residues" evidence="3">
    <location>
        <begin position="222"/>
        <end position="233"/>
    </location>
</feature>
<feature type="compositionally biased region" description="Basic residues" evidence="3">
    <location>
        <begin position="398"/>
        <end position="408"/>
    </location>
</feature>
<reference evidence="5 6" key="1">
    <citation type="submission" date="2019-09" db="EMBL/GenBank/DDBJ databases">
        <title>Bird 10,000 Genomes (B10K) Project - Family phase.</title>
        <authorList>
            <person name="Zhang G."/>
        </authorList>
    </citation>
    <scope>NUCLEOTIDE SEQUENCE [LARGE SCALE GENOMIC DNA]</scope>
    <source>
        <strain evidence="5">B10K-CU-031-10</strain>
        <tissue evidence="5">Muscle</tissue>
    </source>
</reference>
<feature type="compositionally biased region" description="Pro residues" evidence="3">
    <location>
        <begin position="275"/>
        <end position="301"/>
    </location>
</feature>
<dbReference type="GO" id="GO:0030198">
    <property type="term" value="P:extracellular matrix organization"/>
    <property type="evidence" value="ECO:0007669"/>
    <property type="project" value="TreeGrafter"/>
</dbReference>
<dbReference type="PANTHER" id="PTHR24023">
    <property type="entry name" value="COLLAGEN ALPHA"/>
    <property type="match status" value="1"/>
</dbReference>
<sequence length="408" mass="40549">GGRTPWDGGGTRGVPQGGLTALVVSPSSNWCSYTVTRTVSCHVQNGTFLQRIFQGCRWPLACSGGSSYRTIVRPIYRVTYKTLTALEWRCCPGHAGANCEEGGSQHGHGKGAHPALALGFSSSPWLGWGGVTQGLWYAGLWHPTLPSHCQVARLVVAEAPTSPAPRGGTLGTAPGTGRLWGAPAARGSPGEDGRPGSRGPPGPKGDAGGRGPSGVPGAKGPTGPPGPPGPPGSPGRDGARGLPGEKGLPGPPGPPGDPLLSNTFPEGVGGIVGPTGPPGPMGPMGPPGPPGPIGPPGPPGPDGRVGAPGAAGPPGEKGARGPQGHPGSRGQDGAQGEPGPRGEPGDKGTWGEGLHQLREALKILAERVLILETMIGLYEPEPGSGSGPPGTVAPGLPRGKRGSGHHPY</sequence>
<evidence type="ECO:0000313" key="6">
    <source>
        <dbReference type="Proteomes" id="UP000538472"/>
    </source>
</evidence>
<organism evidence="5 6">
    <name type="scientific">Nyctibius bracteatus</name>
    <name type="common">Rufous potoo</name>
    <dbReference type="NCBI Taxonomy" id="48426"/>
    <lineage>
        <taxon>Eukaryota</taxon>
        <taxon>Metazoa</taxon>
        <taxon>Chordata</taxon>
        <taxon>Craniata</taxon>
        <taxon>Vertebrata</taxon>
        <taxon>Euteleostomi</taxon>
        <taxon>Archelosauria</taxon>
        <taxon>Archosauria</taxon>
        <taxon>Dinosauria</taxon>
        <taxon>Saurischia</taxon>
        <taxon>Theropoda</taxon>
        <taxon>Coelurosauria</taxon>
        <taxon>Aves</taxon>
        <taxon>Neognathae</taxon>
        <taxon>Neoaves</taxon>
        <taxon>Strisores</taxon>
        <taxon>Caprimulgiformes</taxon>
        <taxon>Nyctibiidae</taxon>
        <taxon>Nyctibius</taxon>
    </lineage>
</organism>
<dbReference type="Pfam" id="PF07546">
    <property type="entry name" value="EMI"/>
    <property type="match status" value="1"/>
</dbReference>
<feature type="compositionally biased region" description="Gly residues" evidence="3">
    <location>
        <begin position="205"/>
        <end position="214"/>
    </location>
</feature>
<dbReference type="InterPro" id="IPR008160">
    <property type="entry name" value="Collagen"/>
</dbReference>
<comment type="caution">
    <text evidence="5">The sequence shown here is derived from an EMBL/GenBank/DDBJ whole genome shotgun (WGS) entry which is preliminary data.</text>
</comment>
<evidence type="ECO:0000256" key="3">
    <source>
        <dbReference type="SAM" id="MobiDB-lite"/>
    </source>
</evidence>
<keyword evidence="6" id="KW-1185">Reference proteome</keyword>
<name>A0A7K8TEX6_9AVES</name>
<keyword evidence="1" id="KW-0732">Signal</keyword>
<evidence type="ECO:0000313" key="5">
    <source>
        <dbReference type="EMBL" id="NXF40581.1"/>
    </source>
</evidence>
<feature type="region of interest" description="Disordered" evidence="3">
    <location>
        <begin position="161"/>
        <end position="351"/>
    </location>
</feature>
<feature type="non-terminal residue" evidence="5">
    <location>
        <position position="1"/>
    </location>
</feature>
<feature type="non-terminal residue" evidence="5">
    <location>
        <position position="408"/>
    </location>
</feature>
<dbReference type="Proteomes" id="UP000538472">
    <property type="component" value="Unassembled WGS sequence"/>
</dbReference>
<keyword evidence="2" id="KW-1015">Disulfide bond</keyword>
<evidence type="ECO:0000256" key="2">
    <source>
        <dbReference type="ARBA" id="ARBA00023157"/>
    </source>
</evidence>
<dbReference type="EMBL" id="VWZB01002735">
    <property type="protein sequence ID" value="NXF40581.1"/>
    <property type="molecule type" value="Genomic_DNA"/>
</dbReference>
<dbReference type="GO" id="GO:0005615">
    <property type="term" value="C:extracellular space"/>
    <property type="evidence" value="ECO:0007669"/>
    <property type="project" value="TreeGrafter"/>
</dbReference>
<dbReference type="GO" id="GO:0031012">
    <property type="term" value="C:extracellular matrix"/>
    <property type="evidence" value="ECO:0007669"/>
    <property type="project" value="TreeGrafter"/>
</dbReference>
<evidence type="ECO:0000259" key="4">
    <source>
        <dbReference type="PROSITE" id="PS51041"/>
    </source>
</evidence>
<accession>A0A7K8TEX6</accession>
<proteinExistence type="predicted"/>
<protein>
    <submittedName>
        <fullName evidence="5">EMID1 protein</fullName>
    </submittedName>
</protein>
<dbReference type="PROSITE" id="PS51041">
    <property type="entry name" value="EMI"/>
    <property type="match status" value="1"/>
</dbReference>
<dbReference type="InterPro" id="IPR011489">
    <property type="entry name" value="EMI_domain"/>
</dbReference>
<feature type="compositionally biased region" description="Low complexity" evidence="3">
    <location>
        <begin position="302"/>
        <end position="322"/>
    </location>
</feature>